<dbReference type="AlphaFoldDB" id="A0A8T1QFQ5"/>
<gene>
    <name evidence="3" type="ORF">CIPAW_05G079100</name>
</gene>
<dbReference type="PANTHER" id="PTHR47926">
    <property type="entry name" value="PENTATRICOPEPTIDE REPEAT-CONTAINING PROTEIN"/>
    <property type="match status" value="1"/>
</dbReference>
<dbReference type="Proteomes" id="UP000811609">
    <property type="component" value="Chromosome 5"/>
</dbReference>
<feature type="repeat" description="PPR" evidence="2">
    <location>
        <begin position="5"/>
        <end position="39"/>
    </location>
</feature>
<dbReference type="InterPro" id="IPR046960">
    <property type="entry name" value="PPR_At4g14850-like_plant"/>
</dbReference>
<dbReference type="PROSITE" id="PS51375">
    <property type="entry name" value="PPR"/>
    <property type="match status" value="3"/>
</dbReference>
<protein>
    <recommendedName>
        <fullName evidence="5">Pentatricopeptide repeat-containing protein</fullName>
    </recommendedName>
</protein>
<evidence type="ECO:0008006" key="5">
    <source>
        <dbReference type="Google" id="ProtNLM"/>
    </source>
</evidence>
<evidence type="ECO:0000256" key="1">
    <source>
        <dbReference type="ARBA" id="ARBA00022737"/>
    </source>
</evidence>
<dbReference type="PANTHER" id="PTHR47926:SF465">
    <property type="entry name" value="PENTATRICOPEPTIDE REPEAT (PPR-LIKE) SUPERFAMILY PROTEIN"/>
    <property type="match status" value="1"/>
</dbReference>
<dbReference type="FunFam" id="1.25.40.10:FF:000158">
    <property type="entry name" value="pentatricopeptide repeat-containing protein At2g33680"/>
    <property type="match status" value="1"/>
</dbReference>
<dbReference type="NCBIfam" id="TIGR00756">
    <property type="entry name" value="PPR"/>
    <property type="match status" value="4"/>
</dbReference>
<feature type="repeat" description="PPR" evidence="2">
    <location>
        <begin position="151"/>
        <end position="185"/>
    </location>
</feature>
<dbReference type="FunFam" id="1.25.40.10:FF:000348">
    <property type="entry name" value="Pentatricopeptide repeat-containing protein chloroplastic"/>
    <property type="match status" value="1"/>
</dbReference>
<dbReference type="GO" id="GO:0099402">
    <property type="term" value="P:plant organ development"/>
    <property type="evidence" value="ECO:0007669"/>
    <property type="project" value="UniProtKB-ARBA"/>
</dbReference>
<organism evidence="3 4">
    <name type="scientific">Carya illinoinensis</name>
    <name type="common">Pecan</name>
    <dbReference type="NCBI Taxonomy" id="32201"/>
    <lineage>
        <taxon>Eukaryota</taxon>
        <taxon>Viridiplantae</taxon>
        <taxon>Streptophyta</taxon>
        <taxon>Embryophyta</taxon>
        <taxon>Tracheophyta</taxon>
        <taxon>Spermatophyta</taxon>
        <taxon>Magnoliopsida</taxon>
        <taxon>eudicotyledons</taxon>
        <taxon>Gunneridae</taxon>
        <taxon>Pentapetalae</taxon>
        <taxon>rosids</taxon>
        <taxon>fabids</taxon>
        <taxon>Fagales</taxon>
        <taxon>Juglandaceae</taxon>
        <taxon>Carya</taxon>
    </lineage>
</organism>
<sequence length="396" mass="44768">MSARNLYTWNKMLSGYAKMGMINPAKKLFDKMPEKDIVSWNTMVIAFARSGCCDEAVRFYRELRRQSIGYNEFSLPVHGQVLIAGFTPNVVISSSVLDAYAKFGEMGYSRRVFDDMSARDVLAWTTLVSGYAKWGDMHSASEMFDRMPEKNPVSWTALIAGYARNGLGYEALELFTKMMMLQIKPDQFTFSSCLCACASLASLKHGKQMHACLIRNNFRPNTIVVSSLIDMYSKCGSLEIGKWVFNLMGVKPDRTTFVVTLNACSHSGLVQEGLKLFNSMTCDHCIIPDQDHYACLVDILGRAGRFDELMEQLEKMPCKPGDRVLNALLGLCQIHGNIESGRKAAEHLIELEPRSSAAYLVEKLRKLMDERHFMKERAVSWIEIGKEVHAKFHCIR</sequence>
<feature type="repeat" description="PPR" evidence="2">
    <location>
        <begin position="120"/>
        <end position="150"/>
    </location>
</feature>
<comment type="caution">
    <text evidence="3">The sequence shown here is derived from an EMBL/GenBank/DDBJ whole genome shotgun (WGS) entry which is preliminary data.</text>
</comment>
<evidence type="ECO:0000313" key="3">
    <source>
        <dbReference type="EMBL" id="KAG6653466.1"/>
    </source>
</evidence>
<evidence type="ECO:0000313" key="4">
    <source>
        <dbReference type="Proteomes" id="UP000811609"/>
    </source>
</evidence>
<keyword evidence="1" id="KW-0677">Repeat</keyword>
<evidence type="ECO:0000256" key="2">
    <source>
        <dbReference type="PROSITE-ProRule" id="PRU00708"/>
    </source>
</evidence>
<dbReference type="Pfam" id="PF01535">
    <property type="entry name" value="PPR"/>
    <property type="match status" value="5"/>
</dbReference>
<proteinExistence type="predicted"/>
<name>A0A8T1QFQ5_CARIL</name>
<dbReference type="EMBL" id="CM031813">
    <property type="protein sequence ID" value="KAG6653466.1"/>
    <property type="molecule type" value="Genomic_DNA"/>
</dbReference>
<dbReference type="GO" id="GO:0009451">
    <property type="term" value="P:RNA modification"/>
    <property type="evidence" value="ECO:0007669"/>
    <property type="project" value="InterPro"/>
</dbReference>
<reference evidence="3" key="1">
    <citation type="submission" date="2020-12" db="EMBL/GenBank/DDBJ databases">
        <title>WGS assembly of Carya illinoinensis cv. Pawnee.</title>
        <authorList>
            <person name="Platts A."/>
            <person name="Shu S."/>
            <person name="Wright S."/>
            <person name="Barry K."/>
            <person name="Edger P."/>
            <person name="Pires J.C."/>
            <person name="Schmutz J."/>
        </authorList>
    </citation>
    <scope>NUCLEOTIDE SEQUENCE</scope>
    <source>
        <tissue evidence="3">Leaf</tissue>
    </source>
</reference>
<dbReference type="InterPro" id="IPR002885">
    <property type="entry name" value="PPR_rpt"/>
</dbReference>
<keyword evidence="4" id="KW-1185">Reference proteome</keyword>
<accession>A0A8T1QFQ5</accession>
<dbReference type="Pfam" id="PF13041">
    <property type="entry name" value="PPR_2"/>
    <property type="match status" value="1"/>
</dbReference>
<dbReference type="GO" id="GO:0003723">
    <property type="term" value="F:RNA binding"/>
    <property type="evidence" value="ECO:0007669"/>
    <property type="project" value="InterPro"/>
</dbReference>